<dbReference type="HOGENOM" id="CLU_005045_1_0_5"/>
<feature type="domain" description="Glycosyl hydrolase family 13 catalytic" evidence="1">
    <location>
        <begin position="14"/>
        <end position="690"/>
    </location>
</feature>
<evidence type="ECO:0000313" key="3">
    <source>
        <dbReference type="Proteomes" id="UP000015346"/>
    </source>
</evidence>
<dbReference type="InterPro" id="IPR006047">
    <property type="entry name" value="GH13_cat_dom"/>
</dbReference>
<accession>S9SA59</accession>
<dbReference type="GO" id="GO:0047470">
    <property type="term" value="F:(1,4)-alpha-D-glucan 1-alpha-D-glucosylmutase activity"/>
    <property type="evidence" value="ECO:0007669"/>
    <property type="project" value="UniProtKB-EC"/>
</dbReference>
<dbReference type="Gene3D" id="3.20.20.80">
    <property type="entry name" value="Glycosidases"/>
    <property type="match status" value="1"/>
</dbReference>
<dbReference type="InterPro" id="IPR017853">
    <property type="entry name" value="GH"/>
</dbReference>
<dbReference type="SMART" id="SM00642">
    <property type="entry name" value="Aamy"/>
    <property type="match status" value="1"/>
</dbReference>
<dbReference type="InterPro" id="IPR013797">
    <property type="entry name" value="Maltooligo_trehalose_synth_4"/>
</dbReference>
<dbReference type="PANTHER" id="PTHR10357:SF216">
    <property type="entry name" value="MALTOOLIGOSYL TREHALOSE SYNTHASE-RELATED"/>
    <property type="match status" value="1"/>
</dbReference>
<organism evidence="2 3">
    <name type="scientific">Rubellimicrobium thermophilum DSM 16684</name>
    <dbReference type="NCBI Taxonomy" id="1123069"/>
    <lineage>
        <taxon>Bacteria</taxon>
        <taxon>Pseudomonadati</taxon>
        <taxon>Pseudomonadota</taxon>
        <taxon>Alphaproteobacteria</taxon>
        <taxon>Rhodobacterales</taxon>
        <taxon>Roseobacteraceae</taxon>
        <taxon>Rubellimicrobium</taxon>
    </lineage>
</organism>
<dbReference type="InterPro" id="IPR012767">
    <property type="entry name" value="Trehalose_TreY"/>
</dbReference>
<reference evidence="2 3" key="1">
    <citation type="journal article" date="2013" name="Stand. Genomic Sci.">
        <title>Genome sequence of the reddish-pigmented Rubellimicrobium thermophilum type strain (DSM 16684(T)), a member of the Roseobacter clade.</title>
        <authorList>
            <person name="Fiebig A."/>
            <person name="Riedel T."/>
            <person name="Gronow S."/>
            <person name="Petersen J."/>
            <person name="Klenk H.P."/>
            <person name="Goker M."/>
        </authorList>
    </citation>
    <scope>NUCLEOTIDE SEQUENCE [LARGE SCALE GENOMIC DNA]</scope>
    <source>
        <strain evidence="2 3">DSM 16684</strain>
    </source>
</reference>
<dbReference type="Pfam" id="PF00128">
    <property type="entry name" value="Alpha-amylase"/>
    <property type="match status" value="1"/>
</dbReference>
<keyword evidence="3" id="KW-1185">Reference proteome</keyword>
<dbReference type="PATRIC" id="fig|1123069.3.peg.2707"/>
<dbReference type="Gene3D" id="3.30.1590.10">
    <property type="entry name" value="Maltooligosyl trehalose synthase, domain 2"/>
    <property type="match status" value="1"/>
</dbReference>
<dbReference type="NCBIfam" id="TIGR02401">
    <property type="entry name" value="trehalose_TreY"/>
    <property type="match status" value="1"/>
</dbReference>
<dbReference type="AlphaFoldDB" id="S9SA59"/>
<evidence type="ECO:0000259" key="1">
    <source>
        <dbReference type="SMART" id="SM00642"/>
    </source>
</evidence>
<proteinExistence type="predicted"/>
<dbReference type="PANTHER" id="PTHR10357">
    <property type="entry name" value="ALPHA-AMYLASE FAMILY MEMBER"/>
    <property type="match status" value="1"/>
</dbReference>
<comment type="caution">
    <text evidence="2">The sequence shown here is derived from an EMBL/GenBank/DDBJ whole genome shotgun (WGS) entry which is preliminary data.</text>
</comment>
<gene>
    <name evidence="2" type="ORF">ruthe_02731</name>
</gene>
<protein>
    <submittedName>
        <fullName evidence="2">Maltooligosyl trehalose synthase</fullName>
        <ecNumber evidence="2">5.4.99.15</ecNumber>
    </submittedName>
</protein>
<dbReference type="EC" id="5.4.99.15" evidence="2"/>
<dbReference type="SUPFAM" id="SSF51445">
    <property type="entry name" value="(Trans)glycosidases"/>
    <property type="match status" value="1"/>
</dbReference>
<dbReference type="STRING" id="1123069.ruthe_02731"/>
<keyword evidence="2" id="KW-0413">Isomerase</keyword>
<dbReference type="Proteomes" id="UP000015346">
    <property type="component" value="Unassembled WGS sequence"/>
</dbReference>
<evidence type="ECO:0000313" key="2">
    <source>
        <dbReference type="EMBL" id="EPX83114.1"/>
    </source>
</evidence>
<dbReference type="OrthoDB" id="9761577at2"/>
<dbReference type="GO" id="GO:0030980">
    <property type="term" value="P:alpha-glucan catabolic process"/>
    <property type="evidence" value="ECO:0007669"/>
    <property type="project" value="TreeGrafter"/>
</dbReference>
<sequence>MSAWRATYRLQLREGMTFDRAAALLPRLKALGISHLYLSPIFTAVTGSTHGYDVTDPTAIDPALGGREGLERLAAAARAQGIGLLLDIVPNHMAFHLDNPWLRDVLRHGERSRWARHFDIDWTKGRLVLPFLPDPFETMLEAGAIRAADGEDGPELRAGDLAVPLTPHPLTEAERAGDPEAIRALHARQPWRLAHWELERDGITHRRFFNITGLIGMRVEEEQVFEDTHALILDLVEKGIVQGLRVDHVDGLADPGAYLARLARRAPGCPVWVEKILVGDEALPPWPVEGTTGYEAGAAIVRALTDGPGLARLDALWRDATGEDRPWEAVLAEAKGQVIRQVLSAELAQLKDLALAAAAASGEVEAGEEALREAVLALLIEIPRYRTYLEAPEGPRRAEDRALLEAAAERAAEGLVSDRALRWLVRAMIEVGTEAARALAIRFQQVSGALMAKSQEDTAFYRFTRCLAHCEVGAEPSDCAWTPARLAEWAASRTGRDLLLTSSHDTKRAEDARMRLVAMTHLPEVFAALWEAASDLPGAGEVDPAQRWYVLQSWLAIHEDGRGDIGDRLAAHMEKALREAREVTSWTHPREAAEQPAQAFARTLAAAWHEPPDTARTLIERGDQLSLAQLALKILLPGIPDFYQGAEGPLHHLTDPDNRLPVDFEALDAPPEGGLAAAKLRLTRALLRLRSEAPGLFGAPLRIEAMPGGWRALREGPEGRLMLTLSWEGGGTAGSLWPPEGKGPVAIDWQAA</sequence>
<dbReference type="CDD" id="cd11336">
    <property type="entry name" value="AmyAc_MTSase"/>
    <property type="match status" value="1"/>
</dbReference>
<dbReference type="GO" id="GO:0005992">
    <property type="term" value="P:trehalose biosynthetic process"/>
    <property type="evidence" value="ECO:0007669"/>
    <property type="project" value="TreeGrafter"/>
</dbReference>
<dbReference type="RefSeq" id="WP_021098803.1">
    <property type="nucleotide sequence ID" value="NZ_KE557324.1"/>
</dbReference>
<dbReference type="Gene3D" id="1.10.10.470">
    <property type="entry name" value="Maltooligosyl trehalose synthase, domain 4"/>
    <property type="match status" value="1"/>
</dbReference>
<dbReference type="EMBL" id="AOLV01000033">
    <property type="protein sequence ID" value="EPX83114.1"/>
    <property type="molecule type" value="Genomic_DNA"/>
</dbReference>
<name>S9SA59_9RHOB</name>
<dbReference type="Gene3D" id="1.10.150.200">
    <property type="entry name" value="Maltooligosyl trehalose synthase, domain 3"/>
    <property type="match status" value="1"/>
</dbReference>